<comment type="caution">
    <text evidence="1">The sequence shown here is derived from an EMBL/GenBank/DDBJ whole genome shotgun (WGS) entry which is preliminary data.</text>
</comment>
<evidence type="ECO:0000313" key="2">
    <source>
        <dbReference type="Proteomes" id="UP001155010"/>
    </source>
</evidence>
<evidence type="ECO:0000313" key="1">
    <source>
        <dbReference type="EMBL" id="MCS3953167.1"/>
    </source>
</evidence>
<name>A0A9X2ZU11_9BACT</name>
<dbReference type="GO" id="GO:0006508">
    <property type="term" value="P:proteolysis"/>
    <property type="evidence" value="ECO:0007669"/>
    <property type="project" value="UniProtKB-KW"/>
</dbReference>
<protein>
    <submittedName>
        <fullName evidence="1">Aspartyl protease</fullName>
    </submittedName>
</protein>
<dbReference type="EMBL" id="JANUBB010000018">
    <property type="protein sequence ID" value="MCS3953167.1"/>
    <property type="molecule type" value="Genomic_DNA"/>
</dbReference>
<dbReference type="Proteomes" id="UP001155010">
    <property type="component" value="Unassembled WGS sequence"/>
</dbReference>
<accession>A0A9X2ZU11</accession>
<dbReference type="AlphaFoldDB" id="A0A9X2ZU11"/>
<reference evidence="1" key="1">
    <citation type="submission" date="2022-08" db="EMBL/GenBank/DDBJ databases">
        <title>Genomic Encyclopedia of Type Strains, Phase V (KMG-V): Genome sequencing to study the core and pangenomes of soil and plant-associated prokaryotes.</title>
        <authorList>
            <person name="Whitman W."/>
        </authorList>
    </citation>
    <scope>NUCLEOTIDE SEQUENCE</scope>
    <source>
        <strain evidence="1">SP2017</strain>
    </source>
</reference>
<gene>
    <name evidence="1" type="ORF">GGP83_003142</name>
</gene>
<sequence>MTPIGRVTGDREVVVPLLVRAQNGADRQVDALLDTGFNGYLALPAHVIESLELHKLGREQVTLASGEIHLVGKYEATLGFGGAIGLVE</sequence>
<keyword evidence="1" id="KW-0645">Protease</keyword>
<dbReference type="GO" id="GO:0008233">
    <property type="term" value="F:peptidase activity"/>
    <property type="evidence" value="ECO:0007669"/>
    <property type="project" value="UniProtKB-KW"/>
</dbReference>
<proteinExistence type="predicted"/>
<keyword evidence="1" id="KW-0378">Hydrolase</keyword>
<organism evidence="1 2">
    <name type="scientific">Salinibacter ruber</name>
    <dbReference type="NCBI Taxonomy" id="146919"/>
    <lineage>
        <taxon>Bacteria</taxon>
        <taxon>Pseudomonadati</taxon>
        <taxon>Rhodothermota</taxon>
        <taxon>Rhodothermia</taxon>
        <taxon>Rhodothermales</taxon>
        <taxon>Salinibacteraceae</taxon>
        <taxon>Salinibacter</taxon>
    </lineage>
</organism>